<name>A0A0C1CAI5_9BACT</name>
<sequence length="504" mass="56725">MTNLDLKNLQAEQCKDLYHSSLRTSLIYATLNSQFFDFGNIHHFDDLLTSIEDYENPFEIISEGHQLFTLALIGILNKDCPPPYSIWLQEKIENFRQIKVWEEFQLATALKSVLGALIGEPVILPKPSQLKSGAAFLEWKGLWSWGKTTHGRFHADLGFFWAILGHLKQEPSLIEAAQYIAKWHLNTLNPDYSPIRGLFVLEENASLKHHLISNYLLFQAIAVLTDDSNFGLVAARQLDYLQEYVPEGLPDDLLLVHMYLSQIGNVSPSEAFSLDPWVFDQEVGLIGCRSAKNTVLCAGNGGQTGLGYIKQAQVEIVNYGPQFFPLGDCQGFGVEGSRFQSNLPAWKMNLSENGFRIKSTLRLTPQQMDMQSLPNFRNGLSSKVWAEVEQSFAMQENTLSISANFVSLDQVHELAFVFFVSAESCSVEEGATLYPKTFAHYRGTSELIQLKKGDSILLIETPSVKGDVEVIPLAGEDNFWGADFLIAYRVDSSQQIFHWDIHLN</sequence>
<gene>
    <name evidence="1" type="ORF">DB43_FF00140</name>
</gene>
<dbReference type="Proteomes" id="UP000031307">
    <property type="component" value="Unassembled WGS sequence"/>
</dbReference>
<evidence type="ECO:0000313" key="1">
    <source>
        <dbReference type="EMBL" id="KIA77995.1"/>
    </source>
</evidence>
<dbReference type="PATRIC" id="fig|83552.4.peg.819"/>
<evidence type="ECO:0008006" key="3">
    <source>
        <dbReference type="Google" id="ProtNLM"/>
    </source>
</evidence>
<dbReference type="AlphaFoldDB" id="A0A0C1CAI5"/>
<comment type="caution">
    <text evidence="1">The sequence shown here is derived from an EMBL/GenBank/DDBJ whole genome shotgun (WGS) entry which is preliminary data.</text>
</comment>
<dbReference type="EMBL" id="JSAM01000050">
    <property type="protein sequence ID" value="KIA77995.1"/>
    <property type="molecule type" value="Genomic_DNA"/>
</dbReference>
<dbReference type="OMA" id="CAWHETL"/>
<accession>A0A0C1CAI5</accession>
<evidence type="ECO:0000313" key="2">
    <source>
        <dbReference type="Proteomes" id="UP000031307"/>
    </source>
</evidence>
<organism evidence="1 2">
    <name type="scientific">Parachlamydia acanthamoebae</name>
    <dbReference type="NCBI Taxonomy" id="83552"/>
    <lineage>
        <taxon>Bacteria</taxon>
        <taxon>Pseudomonadati</taxon>
        <taxon>Chlamydiota</taxon>
        <taxon>Chlamydiia</taxon>
        <taxon>Parachlamydiales</taxon>
        <taxon>Parachlamydiaceae</taxon>
        <taxon>Parachlamydia</taxon>
    </lineage>
</organism>
<protein>
    <recommendedName>
        <fullName evidence="3">Heparin-sulfate lyase N-terminal domain-containing protein</fullName>
    </recommendedName>
</protein>
<proteinExistence type="predicted"/>
<dbReference type="RefSeq" id="WP_013924885.1">
    <property type="nucleotide sequence ID" value="NZ_JSAM01000050.1"/>
</dbReference>
<reference evidence="1 2" key="1">
    <citation type="journal article" date="2014" name="Mol. Biol. Evol.">
        <title>Massive expansion of Ubiquitination-related gene families within the Chlamydiae.</title>
        <authorList>
            <person name="Domman D."/>
            <person name="Collingro A."/>
            <person name="Lagkouvardos I."/>
            <person name="Gehre L."/>
            <person name="Weinmaier T."/>
            <person name="Rattei T."/>
            <person name="Subtil A."/>
            <person name="Horn M."/>
        </authorList>
    </citation>
    <scope>NUCLEOTIDE SEQUENCE [LARGE SCALE GENOMIC DNA]</scope>
    <source>
        <strain evidence="1 2">OEW1</strain>
    </source>
</reference>